<accession>A0AAD9TVL2</accession>
<dbReference type="SUPFAM" id="SSF103025">
    <property type="entry name" value="Folate-binding domain"/>
    <property type="match status" value="1"/>
</dbReference>
<evidence type="ECO:0000256" key="3">
    <source>
        <dbReference type="ARBA" id="ARBA00023128"/>
    </source>
</evidence>
<feature type="region of interest" description="Disordered" evidence="4">
    <location>
        <begin position="1"/>
        <end position="21"/>
    </location>
</feature>
<name>A0AAD9TVL2_9ROSI</name>
<dbReference type="GO" id="GO:0005759">
    <property type="term" value="C:mitochondrial matrix"/>
    <property type="evidence" value="ECO:0007669"/>
    <property type="project" value="TreeGrafter"/>
</dbReference>
<evidence type="ECO:0000256" key="1">
    <source>
        <dbReference type="ARBA" id="ARBA00004173"/>
    </source>
</evidence>
<reference evidence="5" key="1">
    <citation type="journal article" date="2023" name="Plant J.">
        <title>Genome sequences and population genomics provide insights into the demographic history, inbreeding, and mutation load of two 'living fossil' tree species of Dipteronia.</title>
        <authorList>
            <person name="Feng Y."/>
            <person name="Comes H.P."/>
            <person name="Chen J."/>
            <person name="Zhu S."/>
            <person name="Lu R."/>
            <person name="Zhang X."/>
            <person name="Li P."/>
            <person name="Qiu J."/>
            <person name="Olsen K.M."/>
            <person name="Qiu Y."/>
        </authorList>
    </citation>
    <scope>NUCLEOTIDE SEQUENCE</scope>
    <source>
        <strain evidence="5">KIB01</strain>
    </source>
</reference>
<comment type="subcellular location">
    <subcellularLocation>
        <location evidence="1">Mitochondrion</location>
    </subcellularLocation>
</comment>
<proteinExistence type="predicted"/>
<dbReference type="InterPro" id="IPR027266">
    <property type="entry name" value="TrmE/GcvT-like"/>
</dbReference>
<dbReference type="PANTHER" id="PTHR22602">
    <property type="entry name" value="TRANSFERASE CAF17, MITOCHONDRIAL-RELATED"/>
    <property type="match status" value="1"/>
</dbReference>
<keyword evidence="3" id="KW-0496">Mitochondrion</keyword>
<dbReference type="InterPro" id="IPR045179">
    <property type="entry name" value="YgfZ/GcvT"/>
</dbReference>
<dbReference type="AlphaFoldDB" id="A0AAD9TVL2"/>
<dbReference type="Gene3D" id="3.30.1360.120">
    <property type="entry name" value="Probable tRNA modification gtpase trme, domain 1"/>
    <property type="match status" value="1"/>
</dbReference>
<dbReference type="NCBIfam" id="TIGR03317">
    <property type="entry name" value="ygfZ_signature"/>
    <property type="match status" value="1"/>
</dbReference>
<protein>
    <submittedName>
        <fullName evidence="5">Uncharacterized protein</fullName>
    </submittedName>
</protein>
<keyword evidence="6" id="KW-1185">Reference proteome</keyword>
<keyword evidence="2" id="KW-0809">Transit peptide</keyword>
<gene>
    <name evidence="5" type="ORF">Ddye_024296</name>
</gene>
<dbReference type="PANTHER" id="PTHR22602:SF0">
    <property type="entry name" value="TRANSFERASE CAF17, MITOCHONDRIAL-RELATED"/>
    <property type="match status" value="1"/>
</dbReference>
<evidence type="ECO:0000256" key="2">
    <source>
        <dbReference type="ARBA" id="ARBA00022946"/>
    </source>
</evidence>
<evidence type="ECO:0000313" key="6">
    <source>
        <dbReference type="Proteomes" id="UP001280121"/>
    </source>
</evidence>
<dbReference type="Proteomes" id="UP001280121">
    <property type="component" value="Unassembled WGS sequence"/>
</dbReference>
<organism evidence="5 6">
    <name type="scientific">Dipteronia dyeriana</name>
    <dbReference type="NCBI Taxonomy" id="168575"/>
    <lineage>
        <taxon>Eukaryota</taxon>
        <taxon>Viridiplantae</taxon>
        <taxon>Streptophyta</taxon>
        <taxon>Embryophyta</taxon>
        <taxon>Tracheophyta</taxon>
        <taxon>Spermatophyta</taxon>
        <taxon>Magnoliopsida</taxon>
        <taxon>eudicotyledons</taxon>
        <taxon>Gunneridae</taxon>
        <taxon>Pentapetalae</taxon>
        <taxon>rosids</taxon>
        <taxon>malvids</taxon>
        <taxon>Sapindales</taxon>
        <taxon>Sapindaceae</taxon>
        <taxon>Hippocastanoideae</taxon>
        <taxon>Acereae</taxon>
        <taxon>Dipteronia</taxon>
    </lineage>
</organism>
<sequence>MTRVGGNLSEKSSSLEEPEAASVGWGSRSDLCGMSASQVSDVGWQWFKDPRLDCLGSRGIFQSCKTPPLVEVDKETAKENYLLWRIEIGVAEGSTEIPKGEAMLLEYNLAGLNAINSGKGCYVGQELIARTHHRGVIRKRLLP</sequence>
<dbReference type="GO" id="GO:0016226">
    <property type="term" value="P:iron-sulfur cluster assembly"/>
    <property type="evidence" value="ECO:0007669"/>
    <property type="project" value="TreeGrafter"/>
</dbReference>
<evidence type="ECO:0000313" key="5">
    <source>
        <dbReference type="EMBL" id="KAK2642533.1"/>
    </source>
</evidence>
<dbReference type="EMBL" id="JANJYI010000007">
    <property type="protein sequence ID" value="KAK2642533.1"/>
    <property type="molecule type" value="Genomic_DNA"/>
</dbReference>
<evidence type="ECO:0000256" key="4">
    <source>
        <dbReference type="SAM" id="MobiDB-lite"/>
    </source>
</evidence>
<dbReference type="InterPro" id="IPR017703">
    <property type="entry name" value="YgfZ/GCV_T_CS"/>
</dbReference>
<comment type="caution">
    <text evidence="5">The sequence shown here is derived from an EMBL/GenBank/DDBJ whole genome shotgun (WGS) entry which is preliminary data.</text>
</comment>